<sequence>LDSDVVLPHHHQAKVLKYPLNENFLSLQIVTLKSQLIFSFWGHYKILKLMGMGHHIKKRKLYV</sequence>
<dbReference type="AlphaFoldDB" id="A0ABD6SWU2"/>
<name>A0ABD6SWU2_9BACI</name>
<gene>
    <name evidence="1" type="ORF">COF81_29315</name>
</gene>
<organism evidence="1 2">
    <name type="scientific">Bacillus pseudomycoides</name>
    <dbReference type="NCBI Taxonomy" id="64104"/>
    <lineage>
        <taxon>Bacteria</taxon>
        <taxon>Bacillati</taxon>
        <taxon>Bacillota</taxon>
        <taxon>Bacilli</taxon>
        <taxon>Bacillales</taxon>
        <taxon>Bacillaceae</taxon>
        <taxon>Bacillus</taxon>
        <taxon>Bacillus cereus group</taxon>
    </lineage>
</organism>
<dbReference type="Proteomes" id="UP000221918">
    <property type="component" value="Unassembled WGS sequence"/>
</dbReference>
<proteinExistence type="predicted"/>
<dbReference type="EMBL" id="NUTL01000211">
    <property type="protein sequence ID" value="PHE85163.1"/>
    <property type="molecule type" value="Genomic_DNA"/>
</dbReference>
<accession>A0ABD6SWU2</accession>
<reference evidence="1 2" key="1">
    <citation type="submission" date="2017-09" db="EMBL/GenBank/DDBJ databases">
        <title>Large-scale bioinformatics analysis of Bacillus genomes uncovers conserved roles of natural products in bacterial physiology.</title>
        <authorList>
            <consortium name="Agbiome Team Llc"/>
            <person name="Bleich R.M."/>
            <person name="Grubbs K.J."/>
            <person name="Santa Maria K.C."/>
            <person name="Allen S.E."/>
            <person name="Farag S."/>
            <person name="Shank E.A."/>
            <person name="Bowers A."/>
        </authorList>
    </citation>
    <scope>NUCLEOTIDE SEQUENCE [LARGE SCALE GENOMIC DNA]</scope>
    <source>
        <strain evidence="1 2">AFS037265</strain>
    </source>
</reference>
<comment type="caution">
    <text evidence="1">The sequence shown here is derived from an EMBL/GenBank/DDBJ whole genome shotgun (WGS) entry which is preliminary data.</text>
</comment>
<protein>
    <submittedName>
        <fullName evidence="1">Uncharacterized protein</fullName>
    </submittedName>
</protein>
<evidence type="ECO:0000313" key="2">
    <source>
        <dbReference type="Proteomes" id="UP000221918"/>
    </source>
</evidence>
<evidence type="ECO:0000313" key="1">
    <source>
        <dbReference type="EMBL" id="PHE85163.1"/>
    </source>
</evidence>
<feature type="non-terminal residue" evidence="1">
    <location>
        <position position="1"/>
    </location>
</feature>